<keyword evidence="6" id="KW-1185">Reference proteome</keyword>
<reference evidence="5 6" key="1">
    <citation type="journal article" date="2009" name="J. Bacteriol.">
        <title>The genome of Thermosipho africanus TCF52B: lateral genetic connections to the Firmicutes and Archaea.</title>
        <authorList>
            <person name="Nesboe C.L."/>
            <person name="Bapteste E."/>
            <person name="Curtis B."/>
            <person name="Dahle H."/>
            <person name="Lopez P."/>
            <person name="Macleod D."/>
            <person name="Dlutek M."/>
            <person name="Bowman S."/>
            <person name="Zhaxybayeva O."/>
            <person name="Birkeland N.-K."/>
            <person name="Doolittle W.F."/>
        </authorList>
    </citation>
    <scope>NUCLEOTIDE SEQUENCE [LARGE SCALE GENOMIC DNA]</scope>
    <source>
        <strain evidence="5 6">TCF52B</strain>
    </source>
</reference>
<dbReference type="GO" id="GO:0006508">
    <property type="term" value="P:proteolysis"/>
    <property type="evidence" value="ECO:0007669"/>
    <property type="project" value="UniProtKB-KW"/>
</dbReference>
<dbReference type="Proteomes" id="UP000002453">
    <property type="component" value="Chromosome"/>
</dbReference>
<accession>B7IE24</accession>
<comment type="similarity">
    <text evidence="1 2">Belongs to the peptidase M16 family.</text>
</comment>
<dbReference type="InterPro" id="IPR050361">
    <property type="entry name" value="MPP/UQCRC_Complex"/>
</dbReference>
<dbReference type="PANTHER" id="PTHR11851">
    <property type="entry name" value="METALLOPROTEASE"/>
    <property type="match status" value="1"/>
</dbReference>
<evidence type="ECO:0000313" key="6">
    <source>
        <dbReference type="Proteomes" id="UP000002453"/>
    </source>
</evidence>
<sequence length="424" mass="49186">MGDMMKKVVLSNGLEVYYYKIDGIRSVTIAFNVGVGSVYEPTNLLGISHFIEHLSFRGTEKYSMKELKLTVESVGGILNAWTDKENTVYYAKVPSSMAYETFDVLKEIVFYPVFKKEDLELEREIIYHEYLSNKEEPLNNLYELMFQEGIDGPHSKPVIGFEETIKSIGLDDIKEFHEEFYNPYNVKVIIVGHLPEEVFDKILEELEKIKRPGERTIKHKSIIKHGIIRRKIMKNANQVHILYVTDGFSLQETDRYAAIVLNTILSSGMSSYFFEEIREKEGLVYDIYTSNLAHKNWGLFNIYAATSIEKVQKFHEKMLNSINNFNLTDELFDYGIKRLIGKLELSTENTSALTTLIIEYISNEVDPELPNDIVSKIKNITKDKVNNVFEKLFSSKWSLFYVANENIDYFDKLGGIKFDYLEKR</sequence>
<organism evidence="5 6">
    <name type="scientific">Thermosipho africanus (strain TCF52B)</name>
    <dbReference type="NCBI Taxonomy" id="484019"/>
    <lineage>
        <taxon>Bacteria</taxon>
        <taxon>Thermotogati</taxon>
        <taxon>Thermotogota</taxon>
        <taxon>Thermotogae</taxon>
        <taxon>Thermotogales</taxon>
        <taxon>Fervidobacteriaceae</taxon>
        <taxon>Thermosipho</taxon>
    </lineage>
</organism>
<dbReference type="GO" id="GO:0004222">
    <property type="term" value="F:metalloendopeptidase activity"/>
    <property type="evidence" value="ECO:0007669"/>
    <property type="project" value="InterPro"/>
</dbReference>
<feature type="domain" description="Peptidase M16 N-terminal" evidence="3">
    <location>
        <begin position="25"/>
        <end position="148"/>
    </location>
</feature>
<dbReference type="STRING" id="484019.THA_1820"/>
<evidence type="ECO:0000313" key="5">
    <source>
        <dbReference type="EMBL" id="ACJ76251.1"/>
    </source>
</evidence>
<dbReference type="EMBL" id="CP001185">
    <property type="protein sequence ID" value="ACJ76251.1"/>
    <property type="molecule type" value="Genomic_DNA"/>
</dbReference>
<dbReference type="SUPFAM" id="SSF63411">
    <property type="entry name" value="LuxS/MPP-like metallohydrolase"/>
    <property type="match status" value="2"/>
</dbReference>
<protein>
    <submittedName>
        <fullName evidence="5">Processing protease, putative</fullName>
    </submittedName>
</protein>
<evidence type="ECO:0000259" key="4">
    <source>
        <dbReference type="Pfam" id="PF05193"/>
    </source>
</evidence>
<dbReference type="Gene3D" id="3.30.830.10">
    <property type="entry name" value="Metalloenzyme, LuxS/M16 peptidase-like"/>
    <property type="match status" value="2"/>
</dbReference>
<proteinExistence type="inferred from homology"/>
<gene>
    <name evidence="5" type="ordered locus">THA_1820</name>
</gene>
<dbReference type="KEGG" id="taf:THA_1820"/>
<dbReference type="PROSITE" id="PS00143">
    <property type="entry name" value="INSULINASE"/>
    <property type="match status" value="1"/>
</dbReference>
<dbReference type="AlphaFoldDB" id="B7IE24"/>
<dbReference type="InterPro" id="IPR007863">
    <property type="entry name" value="Peptidase_M16_C"/>
</dbReference>
<dbReference type="Pfam" id="PF00675">
    <property type="entry name" value="Peptidase_M16"/>
    <property type="match status" value="1"/>
</dbReference>
<dbReference type="PANTHER" id="PTHR11851:SF49">
    <property type="entry name" value="MITOCHONDRIAL-PROCESSING PEPTIDASE SUBUNIT ALPHA"/>
    <property type="match status" value="1"/>
</dbReference>
<evidence type="ECO:0000259" key="3">
    <source>
        <dbReference type="Pfam" id="PF00675"/>
    </source>
</evidence>
<keyword evidence="5" id="KW-0378">Hydrolase</keyword>
<dbReference type="GO" id="GO:0046872">
    <property type="term" value="F:metal ion binding"/>
    <property type="evidence" value="ECO:0007669"/>
    <property type="project" value="InterPro"/>
</dbReference>
<dbReference type="InterPro" id="IPR011765">
    <property type="entry name" value="Pept_M16_N"/>
</dbReference>
<feature type="domain" description="Peptidase M16 C-terminal" evidence="4">
    <location>
        <begin position="168"/>
        <end position="336"/>
    </location>
</feature>
<evidence type="ECO:0000256" key="2">
    <source>
        <dbReference type="RuleBase" id="RU004447"/>
    </source>
</evidence>
<dbReference type="InterPro" id="IPR001431">
    <property type="entry name" value="Pept_M16_Zn_BS"/>
</dbReference>
<dbReference type="eggNOG" id="COG0612">
    <property type="taxonomic scope" value="Bacteria"/>
</dbReference>
<evidence type="ECO:0000256" key="1">
    <source>
        <dbReference type="ARBA" id="ARBA00007261"/>
    </source>
</evidence>
<dbReference type="Pfam" id="PF05193">
    <property type="entry name" value="Peptidase_M16_C"/>
    <property type="match status" value="1"/>
</dbReference>
<keyword evidence="5" id="KW-0645">Protease</keyword>
<dbReference type="InterPro" id="IPR011249">
    <property type="entry name" value="Metalloenz_LuxS/M16"/>
</dbReference>
<dbReference type="HOGENOM" id="CLU_009902_3_2_0"/>
<name>B7IE24_THEAB</name>